<evidence type="ECO:0000313" key="3">
    <source>
        <dbReference type="Proteomes" id="UP001432027"/>
    </source>
</evidence>
<organism evidence="2 3">
    <name type="scientific">Pristionchus entomophagus</name>
    <dbReference type="NCBI Taxonomy" id="358040"/>
    <lineage>
        <taxon>Eukaryota</taxon>
        <taxon>Metazoa</taxon>
        <taxon>Ecdysozoa</taxon>
        <taxon>Nematoda</taxon>
        <taxon>Chromadorea</taxon>
        <taxon>Rhabditida</taxon>
        <taxon>Rhabditina</taxon>
        <taxon>Diplogasteromorpha</taxon>
        <taxon>Diplogasteroidea</taxon>
        <taxon>Neodiplogasteridae</taxon>
        <taxon>Pristionchus</taxon>
    </lineage>
</organism>
<comment type="caution">
    <text evidence="2">The sequence shown here is derived from an EMBL/GenBank/DDBJ whole genome shotgun (WGS) entry which is preliminary data.</text>
</comment>
<accession>A0AAV5TLG4</accession>
<feature type="transmembrane region" description="Helical" evidence="1">
    <location>
        <begin position="48"/>
        <end position="68"/>
    </location>
</feature>
<feature type="non-terminal residue" evidence="2">
    <location>
        <position position="1"/>
    </location>
</feature>
<reference evidence="2" key="1">
    <citation type="submission" date="2023-10" db="EMBL/GenBank/DDBJ databases">
        <title>Genome assembly of Pristionchus species.</title>
        <authorList>
            <person name="Yoshida K."/>
            <person name="Sommer R.J."/>
        </authorList>
    </citation>
    <scope>NUCLEOTIDE SEQUENCE</scope>
    <source>
        <strain evidence="2">RS0144</strain>
    </source>
</reference>
<dbReference type="Proteomes" id="UP001432027">
    <property type="component" value="Unassembled WGS sequence"/>
</dbReference>
<dbReference type="EMBL" id="BTSX01000004">
    <property type="protein sequence ID" value="GMS95161.1"/>
    <property type="molecule type" value="Genomic_DNA"/>
</dbReference>
<keyword evidence="1" id="KW-0472">Membrane</keyword>
<keyword evidence="3" id="KW-1185">Reference proteome</keyword>
<dbReference type="AlphaFoldDB" id="A0AAV5TLG4"/>
<gene>
    <name evidence="2" type="ORF">PENTCL1PPCAC_17336</name>
</gene>
<keyword evidence="1" id="KW-0812">Transmembrane</keyword>
<keyword evidence="1" id="KW-1133">Transmembrane helix</keyword>
<name>A0AAV5TLG4_9BILA</name>
<evidence type="ECO:0000313" key="2">
    <source>
        <dbReference type="EMBL" id="GMS95161.1"/>
    </source>
</evidence>
<evidence type="ECO:0000256" key="1">
    <source>
        <dbReference type="SAM" id="Phobius"/>
    </source>
</evidence>
<sequence>VAMLMWIMMGILPWAFKWISVLFSLIPHYAIAFILDAKREGELRDMDLMFSEIKWIFPQGIFILMLVFD</sequence>
<proteinExistence type="predicted"/>
<feature type="non-terminal residue" evidence="2">
    <location>
        <position position="69"/>
    </location>
</feature>
<protein>
    <submittedName>
        <fullName evidence="2">Uncharacterized protein</fullName>
    </submittedName>
</protein>